<dbReference type="Gene3D" id="3.40.50.150">
    <property type="entry name" value="Vaccinia Virus protein VP39"/>
    <property type="match status" value="1"/>
</dbReference>
<evidence type="ECO:0008006" key="3">
    <source>
        <dbReference type="Google" id="ProtNLM"/>
    </source>
</evidence>
<reference evidence="1 2" key="1">
    <citation type="journal article" date="2014" name="Genome Biol. Evol.">
        <title>The secreted proteins of Achlya hypogyna and Thraustotheca clavata identify the ancestral oomycete secretome and reveal gene acquisitions by horizontal gene transfer.</title>
        <authorList>
            <person name="Misner I."/>
            <person name="Blouin N."/>
            <person name="Leonard G."/>
            <person name="Richards T.A."/>
            <person name="Lane C.E."/>
        </authorList>
    </citation>
    <scope>NUCLEOTIDE SEQUENCE [LARGE SCALE GENOMIC DNA]</scope>
    <source>
        <strain evidence="1 2">ATCC 34112</strain>
    </source>
</reference>
<dbReference type="EMBL" id="JNBS01000543">
    <property type="protein sequence ID" value="OQS04835.1"/>
    <property type="molecule type" value="Genomic_DNA"/>
</dbReference>
<proteinExistence type="predicted"/>
<dbReference type="Proteomes" id="UP000243217">
    <property type="component" value="Unassembled WGS sequence"/>
</dbReference>
<sequence>MEAPASTEAKLNQLLENYSFIQYPLRERLTCAAFNVGDKVFVSMSMGKSEAGSAKSAGRLFARARVIDTAPAAFPGRIKVEYGDGSTYHTQTWRLTPRRLCPSEATGILVTAETSHYRRLARTQISSNDVVIEIGCDFGPTVELIAQTVGLENVIGIDKSSDSIKIAKESHPDCQFIEMDIFRTPQELIQLTQKCSKILIDINGNRLLGAVVDALILVLQNSPKVDLIIVKSVELHRYLEKK</sequence>
<dbReference type="InterPro" id="IPR029063">
    <property type="entry name" value="SAM-dependent_MTases_sf"/>
</dbReference>
<dbReference type="SUPFAM" id="SSF53335">
    <property type="entry name" value="S-adenosyl-L-methionine-dependent methyltransferases"/>
    <property type="match status" value="1"/>
</dbReference>
<keyword evidence="2" id="KW-1185">Reference proteome</keyword>
<dbReference type="AlphaFoldDB" id="A0A1W0A3K3"/>
<organism evidence="1 2">
    <name type="scientific">Thraustotheca clavata</name>
    <dbReference type="NCBI Taxonomy" id="74557"/>
    <lineage>
        <taxon>Eukaryota</taxon>
        <taxon>Sar</taxon>
        <taxon>Stramenopiles</taxon>
        <taxon>Oomycota</taxon>
        <taxon>Saprolegniomycetes</taxon>
        <taxon>Saprolegniales</taxon>
        <taxon>Achlyaceae</taxon>
        <taxon>Thraustotheca</taxon>
    </lineage>
</organism>
<evidence type="ECO:0000313" key="1">
    <source>
        <dbReference type="EMBL" id="OQS04835.1"/>
    </source>
</evidence>
<accession>A0A1W0A3K3</accession>
<comment type="caution">
    <text evidence="1">The sequence shown here is derived from an EMBL/GenBank/DDBJ whole genome shotgun (WGS) entry which is preliminary data.</text>
</comment>
<evidence type="ECO:0000313" key="2">
    <source>
        <dbReference type="Proteomes" id="UP000243217"/>
    </source>
</evidence>
<protein>
    <recommendedName>
        <fullName evidence="3">Methyltransferase domain-containing protein</fullName>
    </recommendedName>
</protein>
<name>A0A1W0A3K3_9STRA</name>
<gene>
    <name evidence="1" type="ORF">THRCLA_02962</name>
</gene>
<dbReference type="STRING" id="74557.A0A1W0A3K3"/>
<dbReference type="OrthoDB" id="192907at2759"/>